<dbReference type="CDD" id="cd03809">
    <property type="entry name" value="GT4_MtfB-like"/>
    <property type="match status" value="1"/>
</dbReference>
<dbReference type="InterPro" id="IPR028098">
    <property type="entry name" value="Glyco_trans_4-like_N"/>
</dbReference>
<feature type="domain" description="Glycosyl transferase family 1" evidence="2">
    <location>
        <begin position="188"/>
        <end position="339"/>
    </location>
</feature>
<evidence type="ECO:0000313" key="5">
    <source>
        <dbReference type="Proteomes" id="UP000178372"/>
    </source>
</evidence>
<evidence type="ECO:0008006" key="6">
    <source>
        <dbReference type="Google" id="ProtNLM"/>
    </source>
</evidence>
<keyword evidence="1" id="KW-0808">Transferase</keyword>
<evidence type="ECO:0000313" key="4">
    <source>
        <dbReference type="EMBL" id="OGK17025.1"/>
    </source>
</evidence>
<comment type="caution">
    <text evidence="4">The sequence shown here is derived from an EMBL/GenBank/DDBJ whole genome shotgun (WGS) entry which is preliminary data.</text>
</comment>
<evidence type="ECO:0000259" key="3">
    <source>
        <dbReference type="Pfam" id="PF13439"/>
    </source>
</evidence>
<dbReference type="PANTHER" id="PTHR46401:SF2">
    <property type="entry name" value="GLYCOSYLTRANSFERASE WBBK-RELATED"/>
    <property type="match status" value="1"/>
</dbReference>
<reference evidence="4 5" key="1">
    <citation type="journal article" date="2016" name="Nat. Commun.">
        <title>Thousands of microbial genomes shed light on interconnected biogeochemical processes in an aquifer system.</title>
        <authorList>
            <person name="Anantharaman K."/>
            <person name="Brown C.T."/>
            <person name="Hug L.A."/>
            <person name="Sharon I."/>
            <person name="Castelle C.J."/>
            <person name="Probst A.J."/>
            <person name="Thomas B.C."/>
            <person name="Singh A."/>
            <person name="Wilkins M.J."/>
            <person name="Karaoz U."/>
            <person name="Brodie E.L."/>
            <person name="Williams K.H."/>
            <person name="Hubbard S.S."/>
            <person name="Banfield J.F."/>
        </authorList>
    </citation>
    <scope>NUCLEOTIDE SEQUENCE [LARGE SCALE GENOMIC DNA]</scope>
</reference>
<feature type="domain" description="Glycosyltransferase subfamily 4-like N-terminal" evidence="3">
    <location>
        <begin position="14"/>
        <end position="178"/>
    </location>
</feature>
<dbReference type="Gene3D" id="3.40.50.2000">
    <property type="entry name" value="Glycogen Phosphorylase B"/>
    <property type="match status" value="2"/>
</dbReference>
<dbReference type="Pfam" id="PF00534">
    <property type="entry name" value="Glycos_transf_1"/>
    <property type="match status" value="1"/>
</dbReference>
<dbReference type="InterPro" id="IPR001296">
    <property type="entry name" value="Glyco_trans_1"/>
</dbReference>
<dbReference type="EMBL" id="MFZF01000007">
    <property type="protein sequence ID" value="OGK17025.1"/>
    <property type="molecule type" value="Genomic_DNA"/>
</dbReference>
<dbReference type="Proteomes" id="UP000178372">
    <property type="component" value="Unassembled WGS sequence"/>
</dbReference>
<dbReference type="SUPFAM" id="SSF53756">
    <property type="entry name" value="UDP-Glycosyltransferase/glycogen phosphorylase"/>
    <property type="match status" value="1"/>
</dbReference>
<protein>
    <recommendedName>
        <fullName evidence="6">Glycosyl transferase family 1 domain-containing protein</fullName>
    </recommendedName>
</protein>
<name>A0A1F7GDU6_9BACT</name>
<dbReference type="PANTHER" id="PTHR46401">
    <property type="entry name" value="GLYCOSYLTRANSFERASE WBBK-RELATED"/>
    <property type="match status" value="1"/>
</dbReference>
<dbReference type="GO" id="GO:0016757">
    <property type="term" value="F:glycosyltransferase activity"/>
    <property type="evidence" value="ECO:0007669"/>
    <property type="project" value="InterPro"/>
</dbReference>
<gene>
    <name evidence="4" type="ORF">A2690_02540</name>
</gene>
<proteinExistence type="predicted"/>
<dbReference type="GO" id="GO:0009103">
    <property type="term" value="P:lipopolysaccharide biosynthetic process"/>
    <property type="evidence" value="ECO:0007669"/>
    <property type="project" value="TreeGrafter"/>
</dbReference>
<dbReference type="AlphaFoldDB" id="A0A1F7GDU6"/>
<evidence type="ECO:0000259" key="2">
    <source>
        <dbReference type="Pfam" id="PF00534"/>
    </source>
</evidence>
<dbReference type="Pfam" id="PF13439">
    <property type="entry name" value="Glyco_transf_4"/>
    <property type="match status" value="1"/>
</dbReference>
<accession>A0A1F7GDU6</accession>
<sequence>MNRIGIDCRLISWTGVGVYIQNLIRHLPEYIKDNELFFFTDSCNHELIKRLVKTDKIKIFHTNVKWHSLQEQTEFLKYINSFNLDLMHFPYFSHPILYRKPFVITIHDLTPLDFKTGVSTLNPLVYEIKYQGYKLVLRSAIKNSEGILVPSHAVSNQIVDRFGEAVKNKITVTYEGVDEGLINADPSKQLAKKYKMPFLVRLGNFYPHKNIERLIAAFAEIKTGTQLVLVGPEDFFSKKIQELAHAVENKNSINFHFNPTQSERVFFYKNALALVQPSLTEGFGLPIIEAQYFKCPIIASRIPVFQELLGEQYQYFFNPNNIDSIKETISSFLKIHSARKLQADNDISIIKKYSFKQMAQQTFKVYMNILNG</sequence>
<evidence type="ECO:0000256" key="1">
    <source>
        <dbReference type="ARBA" id="ARBA00022679"/>
    </source>
</evidence>
<organism evidence="4 5">
    <name type="scientific">Candidatus Roizmanbacteria bacterium RIFCSPHIGHO2_01_FULL_39_12b</name>
    <dbReference type="NCBI Taxonomy" id="1802030"/>
    <lineage>
        <taxon>Bacteria</taxon>
        <taxon>Candidatus Roizmaniibacteriota</taxon>
    </lineage>
</organism>